<evidence type="ECO:0000313" key="3">
    <source>
        <dbReference type="Proteomes" id="UP000265520"/>
    </source>
</evidence>
<evidence type="ECO:0000313" key="2">
    <source>
        <dbReference type="EMBL" id="MCI17142.1"/>
    </source>
</evidence>
<proteinExistence type="predicted"/>
<protein>
    <submittedName>
        <fullName evidence="2">Uncharacterized protein</fullName>
    </submittedName>
</protein>
<keyword evidence="3" id="KW-1185">Reference proteome</keyword>
<dbReference type="EMBL" id="LXQA010104059">
    <property type="protein sequence ID" value="MCI17142.1"/>
    <property type="molecule type" value="Genomic_DNA"/>
</dbReference>
<evidence type="ECO:0000256" key="1">
    <source>
        <dbReference type="SAM" id="MobiDB-lite"/>
    </source>
</evidence>
<accession>A0A392PZQ7</accession>
<name>A0A392PZQ7_9FABA</name>
<organism evidence="2 3">
    <name type="scientific">Trifolium medium</name>
    <dbReference type="NCBI Taxonomy" id="97028"/>
    <lineage>
        <taxon>Eukaryota</taxon>
        <taxon>Viridiplantae</taxon>
        <taxon>Streptophyta</taxon>
        <taxon>Embryophyta</taxon>
        <taxon>Tracheophyta</taxon>
        <taxon>Spermatophyta</taxon>
        <taxon>Magnoliopsida</taxon>
        <taxon>eudicotyledons</taxon>
        <taxon>Gunneridae</taxon>
        <taxon>Pentapetalae</taxon>
        <taxon>rosids</taxon>
        <taxon>fabids</taxon>
        <taxon>Fabales</taxon>
        <taxon>Fabaceae</taxon>
        <taxon>Papilionoideae</taxon>
        <taxon>50 kb inversion clade</taxon>
        <taxon>NPAAA clade</taxon>
        <taxon>Hologalegina</taxon>
        <taxon>IRL clade</taxon>
        <taxon>Trifolieae</taxon>
        <taxon>Trifolium</taxon>
    </lineage>
</organism>
<feature type="non-terminal residue" evidence="2">
    <location>
        <position position="1"/>
    </location>
</feature>
<comment type="caution">
    <text evidence="2">The sequence shown here is derived from an EMBL/GenBank/DDBJ whole genome shotgun (WGS) entry which is preliminary data.</text>
</comment>
<feature type="region of interest" description="Disordered" evidence="1">
    <location>
        <begin position="1"/>
        <end position="25"/>
    </location>
</feature>
<dbReference type="AlphaFoldDB" id="A0A392PZQ7"/>
<reference evidence="2 3" key="1">
    <citation type="journal article" date="2018" name="Front. Plant Sci.">
        <title>Red Clover (Trifolium pratense) and Zigzag Clover (T. medium) - A Picture of Genomic Similarities and Differences.</title>
        <authorList>
            <person name="Dluhosova J."/>
            <person name="Istvanek J."/>
            <person name="Nedelnik J."/>
            <person name="Repkova J."/>
        </authorList>
    </citation>
    <scope>NUCLEOTIDE SEQUENCE [LARGE SCALE GENOMIC DNA]</scope>
    <source>
        <strain evidence="3">cv. 10/8</strain>
        <tissue evidence="2">Leaf</tissue>
    </source>
</reference>
<sequence length="81" mass="8660">HTAVQSLERKERTSPAPSSPRCHPPSSFSFTHSGFVVLLCASAVEAPQSRISPVAVKMLVPAPFPVSVGLLLRRPSTPVEK</sequence>
<dbReference type="Proteomes" id="UP000265520">
    <property type="component" value="Unassembled WGS sequence"/>
</dbReference>